<proteinExistence type="predicted"/>
<protein>
    <submittedName>
        <fullName evidence="2">Helix-turn-helix domain-containing protein</fullName>
    </submittedName>
</protein>
<dbReference type="InterPro" id="IPR036390">
    <property type="entry name" value="WH_DNA-bd_sf"/>
</dbReference>
<organism evidence="2 3">
    <name type="scientific">Escherichia coli</name>
    <dbReference type="NCBI Taxonomy" id="562"/>
    <lineage>
        <taxon>Bacteria</taxon>
        <taxon>Pseudomonadati</taxon>
        <taxon>Pseudomonadota</taxon>
        <taxon>Gammaproteobacteria</taxon>
        <taxon>Enterobacterales</taxon>
        <taxon>Enterobacteriaceae</taxon>
        <taxon>Escherichia</taxon>
    </lineage>
</organism>
<evidence type="ECO:0000259" key="1">
    <source>
        <dbReference type="Pfam" id="PF12802"/>
    </source>
</evidence>
<accession>A0A1Q6AU49</accession>
<dbReference type="EMBL" id="JAUKXU010000023">
    <property type="protein sequence ID" value="MDO2576610.1"/>
    <property type="molecule type" value="Genomic_DNA"/>
</dbReference>
<sequence length="81" mass="9003">MTILDYIAANPGCSGGEIAAALNTPTTTINAELRRLWRSGLVTRKERKTGGRFSYQVNLMPFGCSNPLTQMFNQLLREIRA</sequence>
<gene>
    <name evidence="2" type="ORF">Q2V20_21125</name>
</gene>
<evidence type="ECO:0000313" key="2">
    <source>
        <dbReference type="EMBL" id="MDO2576610.1"/>
    </source>
</evidence>
<comment type="caution">
    <text evidence="2">The sequence shown here is derived from an EMBL/GenBank/DDBJ whole genome shotgun (WGS) entry which is preliminary data.</text>
</comment>
<dbReference type="Proteomes" id="UP001173661">
    <property type="component" value="Unassembled WGS sequence"/>
</dbReference>
<reference evidence="2" key="1">
    <citation type="submission" date="2023-07" db="EMBL/GenBank/DDBJ databases">
        <title>High risk of intestinal colonization with ESBL-producing Escherichia coli among soldiers of military contingents in specific geographic regions.</title>
        <authorList>
            <person name="Literacka E."/>
        </authorList>
    </citation>
    <scope>NUCLEOTIDE SEQUENCE</scope>
    <source>
        <strain evidence="2">66</strain>
    </source>
</reference>
<dbReference type="Gene3D" id="1.10.10.10">
    <property type="entry name" value="Winged helix-like DNA-binding domain superfamily/Winged helix DNA-binding domain"/>
    <property type="match status" value="1"/>
</dbReference>
<dbReference type="InterPro" id="IPR036388">
    <property type="entry name" value="WH-like_DNA-bd_sf"/>
</dbReference>
<dbReference type="RefSeq" id="WP_001374333.1">
    <property type="nucleotide sequence ID" value="NZ_BFLC01000095.1"/>
</dbReference>
<dbReference type="SUPFAM" id="SSF46785">
    <property type="entry name" value="Winged helix' DNA-binding domain"/>
    <property type="match status" value="1"/>
</dbReference>
<dbReference type="Pfam" id="PF12802">
    <property type="entry name" value="MarR_2"/>
    <property type="match status" value="1"/>
</dbReference>
<name>A0A1Q6AU49_ECOLX</name>
<feature type="domain" description="HTH marR-type" evidence="1">
    <location>
        <begin position="2"/>
        <end position="52"/>
    </location>
</feature>
<dbReference type="GO" id="GO:0003700">
    <property type="term" value="F:DNA-binding transcription factor activity"/>
    <property type="evidence" value="ECO:0007669"/>
    <property type="project" value="InterPro"/>
</dbReference>
<dbReference type="InterPro" id="IPR000835">
    <property type="entry name" value="HTH_MarR-typ"/>
</dbReference>
<evidence type="ECO:0000313" key="3">
    <source>
        <dbReference type="Proteomes" id="UP001173661"/>
    </source>
</evidence>
<dbReference type="AlphaFoldDB" id="A0A1Q6AU49"/>